<gene>
    <name evidence="1" type="ORF">BCL32_0175</name>
</gene>
<organism evidence="1 2">
    <name type="scientific">Rhizobium mongolense USDA 1844</name>
    <dbReference type="NCBI Taxonomy" id="1079460"/>
    <lineage>
        <taxon>Bacteria</taxon>
        <taxon>Pseudomonadati</taxon>
        <taxon>Pseudomonadota</taxon>
        <taxon>Alphaproteobacteria</taxon>
        <taxon>Hyphomicrobiales</taxon>
        <taxon>Rhizobiaceae</taxon>
        <taxon>Rhizobium/Agrobacterium group</taxon>
        <taxon>Rhizobium</taxon>
    </lineage>
</organism>
<dbReference type="Proteomes" id="UP000319824">
    <property type="component" value="Unassembled WGS sequence"/>
</dbReference>
<dbReference type="RefSeq" id="WP_022718516.1">
    <property type="nucleotide sequence ID" value="NZ_ATTQ01000025.1"/>
</dbReference>
<dbReference type="AlphaFoldDB" id="A0A559TJR8"/>
<evidence type="ECO:0000313" key="2">
    <source>
        <dbReference type="Proteomes" id="UP000319824"/>
    </source>
</evidence>
<accession>A0A559TJR8</accession>
<proteinExistence type="predicted"/>
<dbReference type="EMBL" id="VISO01000001">
    <property type="protein sequence ID" value="TVZ74852.1"/>
    <property type="molecule type" value="Genomic_DNA"/>
</dbReference>
<reference evidence="1 2" key="1">
    <citation type="submission" date="2019-06" db="EMBL/GenBank/DDBJ databases">
        <title>Pac Bio to generate improved reference genome sequences for organisms with transposon mutant libraries (support for FEBA project).</title>
        <authorList>
            <person name="Blow M."/>
        </authorList>
    </citation>
    <scope>NUCLEOTIDE SEQUENCE [LARGE SCALE GENOMIC DNA]</scope>
    <source>
        <strain evidence="1 2">USDA 1844</strain>
    </source>
</reference>
<comment type="caution">
    <text evidence="1">The sequence shown here is derived from an EMBL/GenBank/DDBJ whole genome shotgun (WGS) entry which is preliminary data.</text>
</comment>
<sequence>MPLWDIFNFSEAVKTARGAKSVPKLVEWIDASRIRYDPDPELVDGKPFKPGECYFTLRLSGLHLADSRRFTQELMPLFLCLAEFRSRGKPRTLPFALGPHQIRDRLKEIQPNASDDEKPRPGWVELRDIEIVPLMPTSLAGLEAFIGLYAMPSNDIAFTLLNVMGSVSGALGGTLAPALAVAEKVYSGFNELLGIKGVTPQVETLHGGMLKNSGYLLVSNAPENSKHKGKLFVVGARLREGEQLNSPLVTDFDYFLLAVQRRETVIDASGTAPDILGAQWDEVIEAFNGSDGAALDAFRKLQRTIYAAELIPRDRDAVLAGYLLEFDKAAKVFGKPKETEGLTRSGARGSTALSAVSKIPEIYGPLARQQVPVLSDEETQKLRSGASAWARAAELRVAFARGNKPVGSVANAIMRSQMDV</sequence>
<protein>
    <submittedName>
        <fullName evidence="1">Uncharacterized protein</fullName>
    </submittedName>
</protein>
<name>A0A559TJR8_9HYPH</name>
<evidence type="ECO:0000313" key="1">
    <source>
        <dbReference type="EMBL" id="TVZ74852.1"/>
    </source>
</evidence>